<sequence>MSRWKLQDNWYLDLAGLTLEQLCERRAFAAQRAQDAKARRMGRNPKAARDWREKLRAVEDELHRRDTEKA</sequence>
<evidence type="ECO:0000313" key="1">
    <source>
        <dbReference type="EMBL" id="PNE42015.1"/>
    </source>
</evidence>
<dbReference type="EMBL" id="LJSN01000002">
    <property type="protein sequence ID" value="PNE42015.1"/>
    <property type="molecule type" value="Genomic_DNA"/>
</dbReference>
<dbReference type="Proteomes" id="UP000236047">
    <property type="component" value="Unassembled WGS sequence"/>
</dbReference>
<keyword evidence="2" id="KW-1185">Reference proteome</keyword>
<accession>A0A2N8PLW4</accession>
<evidence type="ECO:0000313" key="2">
    <source>
        <dbReference type="Proteomes" id="UP000236047"/>
    </source>
</evidence>
<proteinExistence type="predicted"/>
<name>A0A2N8PLW4_STRNR</name>
<comment type="caution">
    <text evidence="1">The sequence shown here is derived from an EMBL/GenBank/DDBJ whole genome shotgun (WGS) entry which is preliminary data.</text>
</comment>
<gene>
    <name evidence="1" type="ORF">AOB60_15725</name>
</gene>
<dbReference type="RefSeq" id="WP_102923943.1">
    <property type="nucleotide sequence ID" value="NZ_LJSN01000002.1"/>
</dbReference>
<protein>
    <submittedName>
        <fullName evidence="1">Uncharacterized protein</fullName>
    </submittedName>
</protein>
<reference evidence="2" key="1">
    <citation type="submission" date="2015-09" db="EMBL/GenBank/DDBJ databases">
        <authorList>
            <person name="Graham D.E."/>
            <person name="Mahan K.M."/>
            <person name="Klingeman D.M."/>
            <person name="Fida T."/>
            <person name="Giannone R.J."/>
            <person name="Hettich R.L."/>
            <person name="Parry R.J."/>
            <person name="Spain J.C."/>
        </authorList>
    </citation>
    <scope>NUCLEOTIDE SEQUENCE [LARGE SCALE GENOMIC DNA]</scope>
    <source>
        <strain evidence="2">JCM 4701</strain>
    </source>
</reference>
<dbReference type="AlphaFoldDB" id="A0A2N8PLW4"/>
<organism evidence="1 2">
    <name type="scientific">Streptomyces noursei</name>
    <name type="common">Streptomyces albulus</name>
    <dbReference type="NCBI Taxonomy" id="1971"/>
    <lineage>
        <taxon>Bacteria</taxon>
        <taxon>Bacillati</taxon>
        <taxon>Actinomycetota</taxon>
        <taxon>Actinomycetes</taxon>
        <taxon>Kitasatosporales</taxon>
        <taxon>Streptomycetaceae</taxon>
        <taxon>Streptomyces</taxon>
    </lineage>
</organism>